<reference evidence="2" key="1">
    <citation type="submission" date="2013-08" db="EMBL/GenBank/DDBJ databases">
        <authorList>
            <person name="Mendez C."/>
            <person name="Richter M."/>
            <person name="Ferrer M."/>
            <person name="Sanchez J."/>
        </authorList>
    </citation>
    <scope>NUCLEOTIDE SEQUENCE</scope>
</reference>
<dbReference type="Pfam" id="PF01850">
    <property type="entry name" value="PIN"/>
    <property type="match status" value="1"/>
</dbReference>
<comment type="caution">
    <text evidence="2">The sequence shown here is derived from an EMBL/GenBank/DDBJ whole genome shotgun (WGS) entry which is preliminary data.</text>
</comment>
<dbReference type="InterPro" id="IPR002716">
    <property type="entry name" value="PIN_dom"/>
</dbReference>
<dbReference type="Gene3D" id="3.40.50.1010">
    <property type="entry name" value="5'-nuclease"/>
    <property type="match status" value="1"/>
</dbReference>
<gene>
    <name evidence="2" type="ORF">B1B_15700</name>
</gene>
<organism evidence="2">
    <name type="scientific">mine drainage metagenome</name>
    <dbReference type="NCBI Taxonomy" id="410659"/>
    <lineage>
        <taxon>unclassified sequences</taxon>
        <taxon>metagenomes</taxon>
        <taxon>ecological metagenomes</taxon>
    </lineage>
</organism>
<reference evidence="2" key="2">
    <citation type="journal article" date="2014" name="ISME J.">
        <title>Microbial stratification in low pH oxic and suboxic macroscopic growths along an acid mine drainage.</title>
        <authorList>
            <person name="Mendez-Garcia C."/>
            <person name="Mesa V."/>
            <person name="Sprenger R.R."/>
            <person name="Richter M."/>
            <person name="Diez M.S."/>
            <person name="Solano J."/>
            <person name="Bargiela R."/>
            <person name="Golyshina O.V."/>
            <person name="Manteca A."/>
            <person name="Ramos J.L."/>
            <person name="Gallego J.R."/>
            <person name="Llorente I."/>
            <person name="Martins Dos Santos V.A."/>
            <person name="Jensen O.N."/>
            <person name="Pelaez A.I."/>
            <person name="Sanchez J."/>
            <person name="Ferrer M."/>
        </authorList>
    </citation>
    <scope>NUCLEOTIDE SEQUENCE</scope>
</reference>
<dbReference type="EMBL" id="AUZY01010442">
    <property type="protein sequence ID" value="EQD38681.1"/>
    <property type="molecule type" value="Genomic_DNA"/>
</dbReference>
<feature type="non-terminal residue" evidence="2">
    <location>
        <position position="1"/>
    </location>
</feature>
<feature type="domain" description="PIN" evidence="1">
    <location>
        <begin position="11"/>
        <end position="89"/>
    </location>
</feature>
<evidence type="ECO:0000313" key="2">
    <source>
        <dbReference type="EMBL" id="EQD38681.1"/>
    </source>
</evidence>
<protein>
    <submittedName>
        <fullName evidence="2">PilT protein domain protein</fullName>
    </submittedName>
</protein>
<sequence length="109" mass="11869">VLRQVQTEEISAASSSLTFDEIAWAVKRNRGADDAILAAEAFLQMPNLRLIAVTEDILSETLVIMKRYQLGARDSIHAATAMKIRAKEIVSAVVPCLIQALSVTKSSDL</sequence>
<dbReference type="CDD" id="cd09854">
    <property type="entry name" value="PIN_VapC-like"/>
    <property type="match status" value="1"/>
</dbReference>
<proteinExistence type="predicted"/>
<accession>T0YSZ2</accession>
<name>T0YSZ2_9ZZZZ</name>
<dbReference type="SUPFAM" id="SSF88723">
    <property type="entry name" value="PIN domain-like"/>
    <property type="match status" value="1"/>
</dbReference>
<evidence type="ECO:0000259" key="1">
    <source>
        <dbReference type="Pfam" id="PF01850"/>
    </source>
</evidence>
<dbReference type="AlphaFoldDB" id="T0YSZ2"/>
<dbReference type="InterPro" id="IPR029060">
    <property type="entry name" value="PIN-like_dom_sf"/>
</dbReference>